<reference evidence="7 8" key="1">
    <citation type="journal article" date="2019" name="Nat. Ecol. Evol.">
        <title>Megaphylogeny resolves global patterns of mushroom evolution.</title>
        <authorList>
            <person name="Varga T."/>
            <person name="Krizsan K."/>
            <person name="Foldi C."/>
            <person name="Dima B."/>
            <person name="Sanchez-Garcia M."/>
            <person name="Sanchez-Ramirez S."/>
            <person name="Szollosi G.J."/>
            <person name="Szarkandi J.G."/>
            <person name="Papp V."/>
            <person name="Albert L."/>
            <person name="Andreopoulos W."/>
            <person name="Angelini C."/>
            <person name="Antonin V."/>
            <person name="Barry K.W."/>
            <person name="Bougher N.L."/>
            <person name="Buchanan P."/>
            <person name="Buyck B."/>
            <person name="Bense V."/>
            <person name="Catcheside P."/>
            <person name="Chovatia M."/>
            <person name="Cooper J."/>
            <person name="Damon W."/>
            <person name="Desjardin D."/>
            <person name="Finy P."/>
            <person name="Geml J."/>
            <person name="Haridas S."/>
            <person name="Hughes K."/>
            <person name="Justo A."/>
            <person name="Karasinski D."/>
            <person name="Kautmanova I."/>
            <person name="Kiss B."/>
            <person name="Kocsube S."/>
            <person name="Kotiranta H."/>
            <person name="LaButti K.M."/>
            <person name="Lechner B.E."/>
            <person name="Liimatainen K."/>
            <person name="Lipzen A."/>
            <person name="Lukacs Z."/>
            <person name="Mihaltcheva S."/>
            <person name="Morgado L.N."/>
            <person name="Niskanen T."/>
            <person name="Noordeloos M.E."/>
            <person name="Ohm R.A."/>
            <person name="Ortiz-Santana B."/>
            <person name="Ovrebo C."/>
            <person name="Racz N."/>
            <person name="Riley R."/>
            <person name="Savchenko A."/>
            <person name="Shiryaev A."/>
            <person name="Soop K."/>
            <person name="Spirin V."/>
            <person name="Szebenyi C."/>
            <person name="Tomsovsky M."/>
            <person name="Tulloss R.E."/>
            <person name="Uehling J."/>
            <person name="Grigoriev I.V."/>
            <person name="Vagvolgyi C."/>
            <person name="Papp T."/>
            <person name="Martin F.M."/>
            <person name="Miettinen O."/>
            <person name="Hibbett D.S."/>
            <person name="Nagy L.G."/>
        </authorList>
    </citation>
    <scope>NUCLEOTIDE SEQUENCE [LARGE SCALE GENOMIC DNA]</scope>
    <source>
        <strain evidence="7 8">CBS 962.96</strain>
    </source>
</reference>
<dbReference type="Gene3D" id="3.30.465.10">
    <property type="match status" value="2"/>
</dbReference>
<feature type="chain" id="PRO_5020295544" evidence="5">
    <location>
        <begin position="23"/>
        <end position="590"/>
    </location>
</feature>
<accession>A0A4S8LC88</accession>
<evidence type="ECO:0000256" key="5">
    <source>
        <dbReference type="SAM" id="SignalP"/>
    </source>
</evidence>
<dbReference type="InterPro" id="IPR016166">
    <property type="entry name" value="FAD-bd_PCMH"/>
</dbReference>
<dbReference type="PROSITE" id="PS51387">
    <property type="entry name" value="FAD_PCMH"/>
    <property type="match status" value="1"/>
</dbReference>
<dbReference type="InterPro" id="IPR036318">
    <property type="entry name" value="FAD-bd_PCMH-like_sf"/>
</dbReference>
<keyword evidence="5" id="KW-0732">Signal</keyword>
<keyword evidence="4" id="KW-0560">Oxidoreductase</keyword>
<dbReference type="GO" id="GO:0016491">
    <property type="term" value="F:oxidoreductase activity"/>
    <property type="evidence" value="ECO:0007669"/>
    <property type="project" value="UniProtKB-KW"/>
</dbReference>
<dbReference type="SUPFAM" id="SSF56176">
    <property type="entry name" value="FAD-binding/transporter-associated domain-like"/>
    <property type="match status" value="1"/>
</dbReference>
<dbReference type="InterPro" id="IPR006093">
    <property type="entry name" value="Oxy_OxRdtase_FAD_BS"/>
</dbReference>
<evidence type="ECO:0000256" key="1">
    <source>
        <dbReference type="ARBA" id="ARBA00005466"/>
    </source>
</evidence>
<proteinExistence type="inferred from homology"/>
<dbReference type="InterPro" id="IPR050432">
    <property type="entry name" value="FAD-linked_Oxidoreductases_BP"/>
</dbReference>
<keyword evidence="8" id="KW-1185">Reference proteome</keyword>
<gene>
    <name evidence="7" type="ORF">K435DRAFT_970240</name>
</gene>
<protein>
    <submittedName>
        <fullName evidence="7">FAD-binding domain-containing protein</fullName>
    </submittedName>
</protein>
<sequence length="590" mass="63722">MATSALLLSLACFSLSFRAASAQSTSPFNRVTQQQWDALNASVDGRLAISVPLAQPCFDSVEGVVGSDSLVPNTVRCSAVQSVWTNTTFRVQQFGAYEQIFSERLHGEGCDLNALDPKDPAAMNTTCQLGSIPPLHIDVRTASDVQAALEFANKTGVPLIVKGTGHDYLGRSSAPGSLALWTKNLLGQTFHEEFVPEGCDESVGRALTNEAGVTWIQAYEAADANNATVVGGAFQSVGASGGWLMGGGHSFMTGKHGVGADSSLQYKVVTPDGQFRVANKCQNQDLFWALRGGGSGFGVVLESTIAAHPAYDNKVAIVQIQNISMDAQFEVFRVFAGLRERLAREGWGGAFLPQFTEGTMAISMVNPTLSDEEAADTFAPVIDYVNSINGTDGILVTTNGFQPSGNYLFIQRNYIATVPVGLGAFIGSRLLPLSSFTSGNETLDELITAMKAGLSKIGPGVWPPMEILMDTPLLTPDANNETSMHPAWRSSAFVMVYGVSYEFDATQEEEKELMQTLHEALDFVRDVTPGSTEYNNEADILTENSQEVFWGPNYPALLEIKRKYDPNNILTGWQYVGFDKGAPLYERYNL</sequence>
<dbReference type="PANTHER" id="PTHR13878:SF91">
    <property type="entry name" value="FAD BINDING DOMAIN PROTEIN (AFU_ORTHOLOGUE AFUA_6G12070)-RELATED"/>
    <property type="match status" value="1"/>
</dbReference>
<dbReference type="AlphaFoldDB" id="A0A4S8LC88"/>
<dbReference type="Proteomes" id="UP000297245">
    <property type="component" value="Unassembled WGS sequence"/>
</dbReference>
<dbReference type="InterPro" id="IPR016164">
    <property type="entry name" value="FAD-linked_Oxase-like_C"/>
</dbReference>
<evidence type="ECO:0000256" key="4">
    <source>
        <dbReference type="ARBA" id="ARBA00023002"/>
    </source>
</evidence>
<keyword evidence="2" id="KW-0285">Flavoprotein</keyword>
<evidence type="ECO:0000256" key="3">
    <source>
        <dbReference type="ARBA" id="ARBA00022827"/>
    </source>
</evidence>
<name>A0A4S8LC88_DENBC</name>
<comment type="similarity">
    <text evidence="1">Belongs to the oxygen-dependent FAD-linked oxidoreductase family.</text>
</comment>
<dbReference type="Pfam" id="PF01565">
    <property type="entry name" value="FAD_binding_4"/>
    <property type="match status" value="1"/>
</dbReference>
<dbReference type="PROSITE" id="PS00862">
    <property type="entry name" value="OX2_COVAL_FAD"/>
    <property type="match status" value="1"/>
</dbReference>
<dbReference type="OrthoDB" id="9983560at2759"/>
<organism evidence="7 8">
    <name type="scientific">Dendrothele bispora (strain CBS 962.96)</name>
    <dbReference type="NCBI Taxonomy" id="1314807"/>
    <lineage>
        <taxon>Eukaryota</taxon>
        <taxon>Fungi</taxon>
        <taxon>Dikarya</taxon>
        <taxon>Basidiomycota</taxon>
        <taxon>Agaricomycotina</taxon>
        <taxon>Agaricomycetes</taxon>
        <taxon>Agaricomycetidae</taxon>
        <taxon>Agaricales</taxon>
        <taxon>Agaricales incertae sedis</taxon>
        <taxon>Dendrothele</taxon>
    </lineage>
</organism>
<dbReference type="InterPro" id="IPR016169">
    <property type="entry name" value="FAD-bd_PCMH_sub2"/>
</dbReference>
<dbReference type="GO" id="GO:0071949">
    <property type="term" value="F:FAD binding"/>
    <property type="evidence" value="ECO:0007669"/>
    <property type="project" value="InterPro"/>
</dbReference>
<dbReference type="PANTHER" id="PTHR13878">
    <property type="entry name" value="GULONOLACTONE OXIDASE"/>
    <property type="match status" value="1"/>
</dbReference>
<feature type="signal peptide" evidence="5">
    <location>
        <begin position="1"/>
        <end position="22"/>
    </location>
</feature>
<evidence type="ECO:0000313" key="8">
    <source>
        <dbReference type="Proteomes" id="UP000297245"/>
    </source>
</evidence>
<dbReference type="Pfam" id="PF08031">
    <property type="entry name" value="BBE"/>
    <property type="match status" value="1"/>
</dbReference>
<dbReference type="EMBL" id="ML179493">
    <property type="protein sequence ID" value="THU86516.1"/>
    <property type="molecule type" value="Genomic_DNA"/>
</dbReference>
<keyword evidence="3" id="KW-0274">FAD</keyword>
<evidence type="ECO:0000256" key="2">
    <source>
        <dbReference type="ARBA" id="ARBA00022630"/>
    </source>
</evidence>
<dbReference type="SUPFAM" id="SSF55103">
    <property type="entry name" value="FAD-linked oxidases, C-terminal domain"/>
    <property type="match status" value="1"/>
</dbReference>
<evidence type="ECO:0000313" key="7">
    <source>
        <dbReference type="EMBL" id="THU86516.1"/>
    </source>
</evidence>
<evidence type="ECO:0000259" key="6">
    <source>
        <dbReference type="PROSITE" id="PS51387"/>
    </source>
</evidence>
<feature type="domain" description="FAD-binding PCMH-type" evidence="6">
    <location>
        <begin position="129"/>
        <end position="310"/>
    </location>
</feature>
<dbReference type="InterPro" id="IPR012951">
    <property type="entry name" value="BBE"/>
</dbReference>
<dbReference type="InterPro" id="IPR006094">
    <property type="entry name" value="Oxid_FAD_bind_N"/>
</dbReference>